<proteinExistence type="predicted"/>
<dbReference type="EMBL" id="DSDK01000688">
    <property type="protein sequence ID" value="HDR52397.1"/>
    <property type="molecule type" value="Genomic_DNA"/>
</dbReference>
<dbReference type="PANTHER" id="PTHR32071">
    <property type="entry name" value="TRANSCRIPTIONAL REGULATORY PROTEIN"/>
    <property type="match status" value="1"/>
</dbReference>
<dbReference type="InterPro" id="IPR025662">
    <property type="entry name" value="Sigma_54_int_dom_ATP-bd_1"/>
</dbReference>
<reference evidence="6" key="1">
    <citation type="journal article" date="2020" name="mSystems">
        <title>Genome- and Community-Level Interaction Insights into Carbon Utilization and Element Cycling Functions of Hydrothermarchaeota in Hydrothermal Sediment.</title>
        <authorList>
            <person name="Zhou Z."/>
            <person name="Liu Y."/>
            <person name="Xu W."/>
            <person name="Pan J."/>
            <person name="Luo Z.H."/>
            <person name="Li M."/>
        </authorList>
    </citation>
    <scope>NUCLEOTIDE SEQUENCE [LARGE SCALE GENOMIC DNA]</scope>
    <source>
        <strain evidence="6">SpSt-1217</strain>
    </source>
</reference>
<evidence type="ECO:0000259" key="4">
    <source>
        <dbReference type="PROSITE" id="PS50045"/>
    </source>
</evidence>
<feature type="non-terminal residue" evidence="6">
    <location>
        <position position="327"/>
    </location>
</feature>
<name>A0A831LT07_9BACT</name>
<dbReference type="Gene3D" id="3.40.50.2300">
    <property type="match status" value="1"/>
</dbReference>
<evidence type="ECO:0000256" key="2">
    <source>
        <dbReference type="ARBA" id="ARBA00022840"/>
    </source>
</evidence>
<evidence type="ECO:0000256" key="1">
    <source>
        <dbReference type="ARBA" id="ARBA00022741"/>
    </source>
</evidence>
<dbReference type="PROSITE" id="PS50045">
    <property type="entry name" value="SIGMA54_INTERACT_4"/>
    <property type="match status" value="1"/>
</dbReference>
<comment type="caution">
    <text evidence="6">The sequence shown here is derived from an EMBL/GenBank/DDBJ whole genome shotgun (WGS) entry which is preliminary data.</text>
</comment>
<keyword evidence="3" id="KW-0597">Phosphoprotein</keyword>
<evidence type="ECO:0000259" key="5">
    <source>
        <dbReference type="PROSITE" id="PS50110"/>
    </source>
</evidence>
<dbReference type="GO" id="GO:0005524">
    <property type="term" value="F:ATP binding"/>
    <property type="evidence" value="ECO:0007669"/>
    <property type="project" value="UniProtKB-KW"/>
</dbReference>
<dbReference type="SMART" id="SM00448">
    <property type="entry name" value="REC"/>
    <property type="match status" value="1"/>
</dbReference>
<feature type="modified residue" description="4-aspartylphosphate" evidence="3">
    <location>
        <position position="52"/>
    </location>
</feature>
<evidence type="ECO:0000256" key="3">
    <source>
        <dbReference type="PROSITE-ProRule" id="PRU00169"/>
    </source>
</evidence>
<dbReference type="Pfam" id="PF00158">
    <property type="entry name" value="Sigma54_activat"/>
    <property type="match status" value="1"/>
</dbReference>
<sequence>MAKILIIDDDIFICKAIQKQLSNKGFNAEIAFSGNAGLNLLKKQTFDLVLCDFRLPDKDGLEILREVKRMNPRIPVVIITAYADVRMAVKLMKQGASDYLTKPLQPEEIISLATKLVGRKDEESSGGFPVDFLMGKSPAFHRAVKFAQKVAPTGMAVLIEGETGTGKEYVARFIHRYSKRSNKPFVAVDCGAIPKELAGSELFGHVKGSFTGAVNNKTGVFQQASGGTLFLDEIGNLSYATQVQLLRTLQEKTVTRIGENKPVKVDVRVIAATNENLSQMVEQNRFREDLLHRINEFKIVLPPLRERPEDVLFFAGHFREAANLELG</sequence>
<dbReference type="PANTHER" id="PTHR32071:SF81">
    <property type="entry name" value="PROPIONATE CATABOLISM OPERON REGULATORY PROTEIN"/>
    <property type="match status" value="1"/>
</dbReference>
<dbReference type="SUPFAM" id="SSF52540">
    <property type="entry name" value="P-loop containing nucleoside triphosphate hydrolases"/>
    <property type="match status" value="1"/>
</dbReference>
<dbReference type="Gene3D" id="3.40.50.300">
    <property type="entry name" value="P-loop containing nucleotide triphosphate hydrolases"/>
    <property type="match status" value="1"/>
</dbReference>
<dbReference type="Proteomes" id="UP000886047">
    <property type="component" value="Unassembled WGS sequence"/>
</dbReference>
<dbReference type="SMART" id="SM00382">
    <property type="entry name" value="AAA"/>
    <property type="match status" value="1"/>
</dbReference>
<dbReference type="PROSITE" id="PS50110">
    <property type="entry name" value="RESPONSE_REGULATORY"/>
    <property type="match status" value="1"/>
</dbReference>
<feature type="domain" description="Response regulatory" evidence="5">
    <location>
        <begin position="3"/>
        <end position="117"/>
    </location>
</feature>
<dbReference type="InterPro" id="IPR002078">
    <property type="entry name" value="Sigma_54_int"/>
</dbReference>
<feature type="domain" description="Sigma-54 factor interaction" evidence="4">
    <location>
        <begin position="133"/>
        <end position="327"/>
    </location>
</feature>
<organism evidence="6">
    <name type="scientific">Mariniphaga anaerophila</name>
    <dbReference type="NCBI Taxonomy" id="1484053"/>
    <lineage>
        <taxon>Bacteria</taxon>
        <taxon>Pseudomonadati</taxon>
        <taxon>Bacteroidota</taxon>
        <taxon>Bacteroidia</taxon>
        <taxon>Marinilabiliales</taxon>
        <taxon>Prolixibacteraceae</taxon>
        <taxon>Mariniphaga</taxon>
    </lineage>
</organism>
<gene>
    <name evidence="6" type="ORF">ENN90_12370</name>
</gene>
<dbReference type="InterPro" id="IPR025943">
    <property type="entry name" value="Sigma_54_int_dom_ATP-bd_2"/>
</dbReference>
<protein>
    <submittedName>
        <fullName evidence="6">Sigma-54-dependent Fis family transcriptional regulator</fullName>
    </submittedName>
</protein>
<dbReference type="InterPro" id="IPR011006">
    <property type="entry name" value="CheY-like_superfamily"/>
</dbReference>
<dbReference type="SUPFAM" id="SSF52172">
    <property type="entry name" value="CheY-like"/>
    <property type="match status" value="1"/>
</dbReference>
<evidence type="ECO:0000313" key="6">
    <source>
        <dbReference type="EMBL" id="HDR52397.1"/>
    </source>
</evidence>
<accession>A0A831LT07</accession>
<dbReference type="PROSITE" id="PS00676">
    <property type="entry name" value="SIGMA54_INTERACT_2"/>
    <property type="match status" value="1"/>
</dbReference>
<dbReference type="GO" id="GO:0006355">
    <property type="term" value="P:regulation of DNA-templated transcription"/>
    <property type="evidence" value="ECO:0007669"/>
    <property type="project" value="InterPro"/>
</dbReference>
<keyword evidence="2" id="KW-0067">ATP-binding</keyword>
<dbReference type="InterPro" id="IPR003593">
    <property type="entry name" value="AAA+_ATPase"/>
</dbReference>
<dbReference type="CDD" id="cd00156">
    <property type="entry name" value="REC"/>
    <property type="match status" value="1"/>
</dbReference>
<dbReference type="AlphaFoldDB" id="A0A831LT07"/>
<dbReference type="CDD" id="cd00009">
    <property type="entry name" value="AAA"/>
    <property type="match status" value="1"/>
</dbReference>
<dbReference type="Pfam" id="PF00072">
    <property type="entry name" value="Response_reg"/>
    <property type="match status" value="1"/>
</dbReference>
<dbReference type="FunFam" id="3.40.50.300:FF:000006">
    <property type="entry name" value="DNA-binding transcriptional regulator NtrC"/>
    <property type="match status" value="1"/>
</dbReference>
<keyword evidence="1" id="KW-0547">Nucleotide-binding</keyword>
<dbReference type="PROSITE" id="PS00675">
    <property type="entry name" value="SIGMA54_INTERACT_1"/>
    <property type="match status" value="1"/>
</dbReference>
<dbReference type="InterPro" id="IPR001789">
    <property type="entry name" value="Sig_transdc_resp-reg_receiver"/>
</dbReference>
<dbReference type="InterPro" id="IPR027417">
    <property type="entry name" value="P-loop_NTPase"/>
</dbReference>
<dbReference type="GO" id="GO:0000160">
    <property type="term" value="P:phosphorelay signal transduction system"/>
    <property type="evidence" value="ECO:0007669"/>
    <property type="project" value="InterPro"/>
</dbReference>